<dbReference type="Proteomes" id="UP001575181">
    <property type="component" value="Unassembled WGS sequence"/>
</dbReference>
<proteinExistence type="predicted"/>
<dbReference type="InterPro" id="IPR021953">
    <property type="entry name" value="DUF3570"/>
</dbReference>
<comment type="caution">
    <text evidence="1">The sequence shown here is derived from an EMBL/GenBank/DDBJ whole genome shotgun (WGS) entry which is preliminary data.</text>
</comment>
<dbReference type="RefSeq" id="WP_373656993.1">
    <property type="nucleotide sequence ID" value="NZ_JBGUAW010000011.1"/>
</dbReference>
<organism evidence="1 2">
    <name type="scientific">Thiohalorhabdus methylotrophus</name>
    <dbReference type="NCBI Taxonomy" id="3242694"/>
    <lineage>
        <taxon>Bacteria</taxon>
        <taxon>Pseudomonadati</taxon>
        <taxon>Pseudomonadota</taxon>
        <taxon>Gammaproteobacteria</taxon>
        <taxon>Thiohalorhabdales</taxon>
        <taxon>Thiohalorhabdaceae</taxon>
        <taxon>Thiohalorhabdus</taxon>
    </lineage>
</organism>
<evidence type="ECO:0000313" key="1">
    <source>
        <dbReference type="EMBL" id="MFA9462207.1"/>
    </source>
</evidence>
<dbReference type="Pfam" id="PF12094">
    <property type="entry name" value="DUF3570"/>
    <property type="match status" value="1"/>
</dbReference>
<protein>
    <submittedName>
        <fullName evidence="1">DUF3570 domain-containing protein</fullName>
    </submittedName>
</protein>
<sequence length="407" mass="45174">MAATRSKSIGGLLAAATASLLGQNAESAEVYGNNWSVDASYLSYSEEDRVDVESYMIDVRGDMSDRDSIKLGVVLDTMTGSTHTGAVQTSSVTTVTGTSGAGFTTSGEAKALAPFEDTRLAVDMAWTHDFWRTFRVRPNAYVSVESDYEALGGGITAEKDFFNKQTTLSLAFGGSTDKIAQLDGRTPVPGSDTADEDFAGEGRRETLDGVIGITHAVNPKTLMQLNLFYTVSEGYHTDPYKVVSVANENDIELTRIYESRPTERRRKGLFASLVHELRADRDTLALDYRYYTDGWGIDSHTVNLRYRYQLGSERFFLEPFGRYYRQTAADFYVRNLATGESVPRYVSADNRLARLRSTTYGMKLGVPLGQGGILKLRAFRFEQRMKNAVFGENNATAYQITYTKDFQ</sequence>
<reference evidence="1 2" key="1">
    <citation type="submission" date="2024-08" db="EMBL/GenBank/DDBJ databases">
        <title>Whole-genome sequencing of halo(alkali)philic microorganisms from hypersaline lakes.</title>
        <authorList>
            <person name="Sorokin D.Y."/>
            <person name="Merkel A.Y."/>
            <person name="Messina E."/>
            <person name="Yakimov M."/>
        </authorList>
    </citation>
    <scope>NUCLEOTIDE SEQUENCE [LARGE SCALE GENOMIC DNA]</scope>
    <source>
        <strain evidence="1 2">Cl-TMA</strain>
    </source>
</reference>
<name>A0ABV4TY03_9GAMM</name>
<keyword evidence="2" id="KW-1185">Reference proteome</keyword>
<evidence type="ECO:0000313" key="2">
    <source>
        <dbReference type="Proteomes" id="UP001575181"/>
    </source>
</evidence>
<dbReference type="EMBL" id="JBGUAW010000011">
    <property type="protein sequence ID" value="MFA9462207.1"/>
    <property type="molecule type" value="Genomic_DNA"/>
</dbReference>
<accession>A0ABV4TY03</accession>
<gene>
    <name evidence="1" type="ORF">ACERLL_15420</name>
</gene>